<evidence type="ECO:0000313" key="2">
    <source>
        <dbReference type="Proteomes" id="UP000762676"/>
    </source>
</evidence>
<reference evidence="1 2" key="1">
    <citation type="journal article" date="2021" name="Elife">
        <title>Chloroplast acquisition without the gene transfer in kleptoplastic sea slugs, Plakobranchus ocellatus.</title>
        <authorList>
            <person name="Maeda T."/>
            <person name="Takahashi S."/>
            <person name="Yoshida T."/>
            <person name="Shimamura S."/>
            <person name="Takaki Y."/>
            <person name="Nagai Y."/>
            <person name="Toyoda A."/>
            <person name="Suzuki Y."/>
            <person name="Arimoto A."/>
            <person name="Ishii H."/>
            <person name="Satoh N."/>
            <person name="Nishiyama T."/>
            <person name="Hasebe M."/>
            <person name="Maruyama T."/>
            <person name="Minagawa J."/>
            <person name="Obokata J."/>
            <person name="Shigenobu S."/>
        </authorList>
    </citation>
    <scope>NUCLEOTIDE SEQUENCE [LARGE SCALE GENOMIC DNA]</scope>
</reference>
<dbReference type="PANTHER" id="PTHR47331">
    <property type="entry name" value="PHD-TYPE DOMAIN-CONTAINING PROTEIN"/>
    <property type="match status" value="1"/>
</dbReference>
<dbReference type="InterPro" id="IPR012337">
    <property type="entry name" value="RNaseH-like_sf"/>
</dbReference>
<sequence>MRRAVHIELVDPLTTEDTVLALRRFSARRGIPAVIYSDNARKASQLIQGEMGHTTTTWKFNAPLALWWGGWWERPIRSTNQDFANHLGKIQ</sequence>
<comment type="caution">
    <text evidence="1">The sequence shown here is derived from an EMBL/GenBank/DDBJ whole genome shotgun (WGS) entry which is preliminary data.</text>
</comment>
<dbReference type="EMBL" id="BMAT01008110">
    <property type="protein sequence ID" value="GFR78190.1"/>
    <property type="molecule type" value="Genomic_DNA"/>
</dbReference>
<dbReference type="Proteomes" id="UP000762676">
    <property type="component" value="Unassembled WGS sequence"/>
</dbReference>
<organism evidence="1 2">
    <name type="scientific">Elysia marginata</name>
    <dbReference type="NCBI Taxonomy" id="1093978"/>
    <lineage>
        <taxon>Eukaryota</taxon>
        <taxon>Metazoa</taxon>
        <taxon>Spiralia</taxon>
        <taxon>Lophotrochozoa</taxon>
        <taxon>Mollusca</taxon>
        <taxon>Gastropoda</taxon>
        <taxon>Heterobranchia</taxon>
        <taxon>Euthyneura</taxon>
        <taxon>Panpulmonata</taxon>
        <taxon>Sacoglossa</taxon>
        <taxon>Placobranchoidea</taxon>
        <taxon>Plakobranchidae</taxon>
        <taxon>Elysia</taxon>
    </lineage>
</organism>
<dbReference type="InterPro" id="IPR036397">
    <property type="entry name" value="RNaseH_sf"/>
</dbReference>
<dbReference type="Gene3D" id="3.30.420.10">
    <property type="entry name" value="Ribonuclease H-like superfamily/Ribonuclease H"/>
    <property type="match status" value="1"/>
</dbReference>
<proteinExistence type="predicted"/>
<dbReference type="SUPFAM" id="SSF53098">
    <property type="entry name" value="Ribonuclease H-like"/>
    <property type="match status" value="1"/>
</dbReference>
<protein>
    <submittedName>
        <fullName evidence="1">Gag-pol polyprotein</fullName>
    </submittedName>
</protein>
<dbReference type="AlphaFoldDB" id="A0AAV4FZL4"/>
<accession>A0AAV4FZL4</accession>
<gene>
    <name evidence="1" type="ORF">ElyMa_003988600</name>
</gene>
<dbReference type="PANTHER" id="PTHR47331:SF1">
    <property type="entry name" value="GAG-LIKE PROTEIN"/>
    <property type="match status" value="1"/>
</dbReference>
<name>A0AAV4FZL4_9GAST</name>
<evidence type="ECO:0000313" key="1">
    <source>
        <dbReference type="EMBL" id="GFR78190.1"/>
    </source>
</evidence>
<dbReference type="GO" id="GO:0003676">
    <property type="term" value="F:nucleic acid binding"/>
    <property type="evidence" value="ECO:0007669"/>
    <property type="project" value="InterPro"/>
</dbReference>
<keyword evidence="2" id="KW-1185">Reference proteome</keyword>